<keyword evidence="2" id="KW-1185">Reference proteome</keyword>
<comment type="caution">
    <text evidence="1">The sequence shown here is derived from an EMBL/GenBank/DDBJ whole genome shotgun (WGS) entry which is preliminary data.</text>
</comment>
<gene>
    <name evidence="1" type="ORF">ONZ52_04315</name>
</gene>
<proteinExistence type="predicted"/>
<dbReference type="Proteomes" id="UP001431181">
    <property type="component" value="Unassembled WGS sequence"/>
</dbReference>
<dbReference type="Pfam" id="PF23746">
    <property type="entry name" value="Gp41_Mu"/>
    <property type="match status" value="1"/>
</dbReference>
<dbReference type="InterPro" id="IPR056974">
    <property type="entry name" value="Tail_Gp41-like"/>
</dbReference>
<organism evidence="1 2">
    <name type="scientific">Marinomonas rhodophyticola</name>
    <dbReference type="NCBI Taxonomy" id="2992803"/>
    <lineage>
        <taxon>Bacteria</taxon>
        <taxon>Pseudomonadati</taxon>
        <taxon>Pseudomonadota</taxon>
        <taxon>Gammaproteobacteria</taxon>
        <taxon>Oceanospirillales</taxon>
        <taxon>Oceanospirillaceae</taxon>
        <taxon>Marinomonas</taxon>
    </lineage>
</organism>
<evidence type="ECO:0000313" key="2">
    <source>
        <dbReference type="Proteomes" id="UP001431181"/>
    </source>
</evidence>
<protein>
    <submittedName>
        <fullName evidence="1">Phage tail assembly protein</fullName>
    </submittedName>
</protein>
<name>A0ABT3KCL9_9GAMM</name>
<evidence type="ECO:0000313" key="1">
    <source>
        <dbReference type="EMBL" id="MCW4628284.1"/>
    </source>
</evidence>
<dbReference type="RefSeq" id="WP_265217495.1">
    <property type="nucleotide sequence ID" value="NZ_JAPEUL010000004.1"/>
</dbReference>
<sequence>MAIMTFDLIHGFKVGESIHTEVGLRKLATGDYIDAQLAAEKAVVQNGKALAYTSDVLLGLELLCRQVEYIGSVQGPFTIKDFRKLEPEDFQLIQEESENLDNQLAEALAQRGDLAGMGDVCEQLTWALSARIPIETTRKMTFDKLLKCADFFRPKNQK</sequence>
<accession>A0ABT3KCL9</accession>
<reference evidence="1" key="1">
    <citation type="submission" date="2022-11" db="EMBL/GenBank/DDBJ databases">
        <title>Marinomonas sp. nov., isolated from marine algae.</title>
        <authorList>
            <person name="Choi D.G."/>
            <person name="Kim J.M."/>
            <person name="Lee J.K."/>
            <person name="Baek J.H."/>
            <person name="Jeon C.O."/>
        </authorList>
    </citation>
    <scope>NUCLEOTIDE SEQUENCE</scope>
    <source>
        <strain evidence="1">KJ51-3</strain>
    </source>
</reference>
<dbReference type="EMBL" id="JAPEUL010000004">
    <property type="protein sequence ID" value="MCW4628284.1"/>
    <property type="molecule type" value="Genomic_DNA"/>
</dbReference>